<dbReference type="EC" id="4.1.1.20" evidence="5 6"/>
<comment type="catalytic activity">
    <reaction evidence="5 7">
        <text>meso-2,6-diaminopimelate + H(+) = L-lysine + CO2</text>
        <dbReference type="Rhea" id="RHEA:15101"/>
        <dbReference type="ChEBI" id="CHEBI:15378"/>
        <dbReference type="ChEBI" id="CHEBI:16526"/>
        <dbReference type="ChEBI" id="CHEBI:32551"/>
        <dbReference type="ChEBI" id="CHEBI:57791"/>
        <dbReference type="EC" id="4.1.1.20"/>
    </reaction>
</comment>
<keyword evidence="4 5" id="KW-0456">Lyase</keyword>
<comment type="cofactor">
    <cofactor evidence="1 5 7">
        <name>pyridoxal 5'-phosphate</name>
        <dbReference type="ChEBI" id="CHEBI:597326"/>
    </cofactor>
</comment>
<feature type="binding site" evidence="5">
    <location>
        <begin position="301"/>
        <end position="304"/>
    </location>
    <ligand>
        <name>pyridoxal 5'-phosphate</name>
        <dbReference type="ChEBI" id="CHEBI:597326"/>
    </ligand>
</feature>
<feature type="binding site" evidence="5">
    <location>
        <position position="304"/>
    </location>
    <ligand>
        <name>substrate</name>
    </ligand>
</feature>
<reference evidence="9 10" key="1">
    <citation type="journal article" date="2024" name="Int. J. Mol. Sci.">
        <title>Exploration of Alicyclobacillus spp. Genome in Search of Antibiotic Resistance.</title>
        <authorList>
            <person name="Bucka-Kolendo J."/>
            <person name="Kiousi D.E."/>
            <person name="Dekowska A."/>
            <person name="Mikolajczuk-Szczyrba A."/>
            <person name="Karadedos D.M."/>
            <person name="Michael P."/>
            <person name="Galanis A."/>
            <person name="Sokolowska B."/>
        </authorList>
    </citation>
    <scope>NUCLEOTIDE SEQUENCE [LARGE SCALE GENOMIC DNA]</scope>
    <source>
        <strain evidence="9 10">KKP 3000</strain>
    </source>
</reference>
<dbReference type="PRINTS" id="PR01181">
    <property type="entry name" value="DAPDCRBXLASE"/>
</dbReference>
<feature type="binding site" evidence="5">
    <location>
        <position position="401"/>
    </location>
    <ligand>
        <name>substrate</name>
    </ligand>
</feature>
<dbReference type="Gene3D" id="2.40.37.10">
    <property type="entry name" value="Lyase, Ornithine Decarboxylase, Chain A, domain 1"/>
    <property type="match status" value="1"/>
</dbReference>
<proteinExistence type="inferred from homology"/>
<evidence type="ECO:0000256" key="3">
    <source>
        <dbReference type="ARBA" id="ARBA00022898"/>
    </source>
</evidence>
<dbReference type="SUPFAM" id="SSF51419">
    <property type="entry name" value="PLP-binding barrel"/>
    <property type="match status" value="1"/>
</dbReference>
<feature type="binding site" evidence="5">
    <location>
        <position position="373"/>
    </location>
    <ligand>
        <name>substrate</name>
    </ligand>
</feature>
<dbReference type="InterPro" id="IPR000183">
    <property type="entry name" value="Orn/DAP/Arg_de-COase"/>
</dbReference>
<name>A0ABV5AHX3_9BACL</name>
<feature type="domain" description="Orn/DAP/Arg decarboxylase 2 N-terminal" evidence="8">
    <location>
        <begin position="54"/>
        <end position="307"/>
    </location>
</feature>
<protein>
    <recommendedName>
        <fullName evidence="5 6">Diaminopimelate decarboxylase</fullName>
        <shortName evidence="5">DAP decarboxylase</shortName>
        <shortName evidence="5">DAPDC</shortName>
        <ecNumber evidence="5 6">4.1.1.20</ecNumber>
    </recommendedName>
</protein>
<dbReference type="InterPro" id="IPR022644">
    <property type="entry name" value="De-COase2_N"/>
</dbReference>
<dbReference type="GO" id="GO:0008836">
    <property type="term" value="F:diaminopimelate decarboxylase activity"/>
    <property type="evidence" value="ECO:0007669"/>
    <property type="project" value="UniProtKB-EC"/>
</dbReference>
<comment type="subunit">
    <text evidence="5">Homodimer.</text>
</comment>
<comment type="pathway">
    <text evidence="5 7">Amino-acid biosynthesis; L-lysine biosynthesis via DAP pathway; L-lysine from DL-2,6-diaminopimelate: step 1/1.</text>
</comment>
<feature type="binding site" evidence="5">
    <location>
        <position position="341"/>
    </location>
    <ligand>
        <name>substrate</name>
    </ligand>
</feature>
<sequence>MRSEEQTAVMVGSEPPQAIQVDEQHHLQIGGCDTVELAEAYGTPLIVYDEQLIRSTIRAFHEVFLRERVPYQISYASKAFCTLAMCQLVHAEGCGIDVVSGGELFTALESGVPASAIHLHGNNKTPEELRFAVDAGVGAIIVDNFIELALLQDIAAESEREVDVLIRVAPGVEAHTHEFIATGGQDSKFGFDLASDQAHAALRQLADAENLRCIGLHSHIGSQIFDADGFVVAVERLAELYEYGLDRLNLPLSVLNVGGGFGIRYTSEDAPAVSETLSAIIAAAREAFTKRHMELPVLWIEPGRSIAGPAGTTLYRVGSQKRIPGIRNYLAVDGGMTDNPRLALYGAKYHALYANRADAEPEDTWSVAGKCCESGDMLIWDAALPNPKPGDILAVFATGAYNYSMASHYNRIPNPAVVFASNGKAQVVVARETWADLIRRDKPLATAQA</sequence>
<keyword evidence="2 5" id="KW-0210">Decarboxylase</keyword>
<evidence type="ECO:0000259" key="8">
    <source>
        <dbReference type="Pfam" id="PF02784"/>
    </source>
</evidence>
<dbReference type="InterPro" id="IPR002986">
    <property type="entry name" value="DAP_deCOOHase_LysA"/>
</dbReference>
<dbReference type="Gene3D" id="3.20.20.10">
    <property type="entry name" value="Alanine racemase"/>
    <property type="match status" value="1"/>
</dbReference>
<comment type="caution">
    <text evidence="9">The sequence shown here is derived from an EMBL/GenBank/DDBJ whole genome shotgun (WGS) entry which is preliminary data.</text>
</comment>
<feature type="binding site" evidence="5">
    <location>
        <position position="260"/>
    </location>
    <ligand>
        <name>pyridoxal 5'-phosphate</name>
        <dbReference type="ChEBI" id="CHEBI:597326"/>
    </ligand>
</feature>
<evidence type="ECO:0000256" key="5">
    <source>
        <dbReference type="HAMAP-Rule" id="MF_02120"/>
    </source>
</evidence>
<gene>
    <name evidence="5 9" type="primary">lysA</name>
    <name evidence="9" type="ORF">KKP3000_000527</name>
</gene>
<dbReference type="NCBIfam" id="TIGR01048">
    <property type="entry name" value="lysA"/>
    <property type="match status" value="1"/>
</dbReference>
<comment type="similarity">
    <text evidence="5">Belongs to the Orn/Lys/Arg decarboxylase class-II family. LysA subfamily.</text>
</comment>
<feature type="modified residue" description="N6-(pyridoxal phosphate)lysine" evidence="5">
    <location>
        <position position="78"/>
    </location>
</feature>
<evidence type="ECO:0000256" key="2">
    <source>
        <dbReference type="ARBA" id="ARBA00022793"/>
    </source>
</evidence>
<dbReference type="InterPro" id="IPR009006">
    <property type="entry name" value="Ala_racemase/Decarboxylase_C"/>
</dbReference>
<evidence type="ECO:0000256" key="6">
    <source>
        <dbReference type="NCBIfam" id="TIGR01048"/>
    </source>
</evidence>
<organism evidence="9 10">
    <name type="scientific">Alicyclobacillus fastidiosus</name>
    <dbReference type="NCBI Taxonomy" id="392011"/>
    <lineage>
        <taxon>Bacteria</taxon>
        <taxon>Bacillati</taxon>
        <taxon>Bacillota</taxon>
        <taxon>Bacilli</taxon>
        <taxon>Bacillales</taxon>
        <taxon>Alicyclobacillaceae</taxon>
        <taxon>Alicyclobacillus</taxon>
    </lineage>
</organism>
<evidence type="ECO:0000313" key="10">
    <source>
        <dbReference type="Proteomes" id="UP001579974"/>
    </source>
</evidence>
<dbReference type="Pfam" id="PF02784">
    <property type="entry name" value="Orn_Arg_deC_N"/>
    <property type="match status" value="1"/>
</dbReference>
<dbReference type="InterPro" id="IPR029066">
    <property type="entry name" value="PLP-binding_barrel"/>
</dbReference>
<feature type="binding site" evidence="5">
    <location>
        <position position="345"/>
    </location>
    <ligand>
        <name>substrate</name>
    </ligand>
</feature>
<evidence type="ECO:0000313" key="9">
    <source>
        <dbReference type="EMBL" id="MFB5191748.1"/>
    </source>
</evidence>
<dbReference type="PRINTS" id="PR01179">
    <property type="entry name" value="ODADCRBXLASE"/>
</dbReference>
<comment type="function">
    <text evidence="5">Specifically catalyzes the decarboxylation of meso-diaminopimelate (meso-DAP) to L-lysine.</text>
</comment>
<dbReference type="PANTHER" id="PTHR43727">
    <property type="entry name" value="DIAMINOPIMELATE DECARBOXYLASE"/>
    <property type="match status" value="1"/>
</dbReference>
<dbReference type="PANTHER" id="PTHR43727:SF2">
    <property type="entry name" value="GROUP IV DECARBOXYLASE"/>
    <property type="match status" value="1"/>
</dbReference>
<keyword evidence="5 7" id="KW-0457">Lysine biosynthesis</keyword>
<keyword evidence="5" id="KW-0028">Amino-acid biosynthesis</keyword>
<dbReference type="CDD" id="cd06828">
    <property type="entry name" value="PLPDE_III_DapDC"/>
    <property type="match status" value="1"/>
</dbReference>
<feature type="binding site" evidence="5">
    <location>
        <position position="401"/>
    </location>
    <ligand>
        <name>pyridoxal 5'-phosphate</name>
        <dbReference type="ChEBI" id="CHEBI:597326"/>
    </ligand>
</feature>
<dbReference type="Proteomes" id="UP001579974">
    <property type="component" value="Unassembled WGS sequence"/>
</dbReference>
<keyword evidence="3 5" id="KW-0663">Pyridoxal phosphate</keyword>
<dbReference type="HAMAP" id="MF_02120">
    <property type="entry name" value="LysA"/>
    <property type="match status" value="1"/>
</dbReference>
<keyword evidence="10" id="KW-1185">Reference proteome</keyword>
<accession>A0ABV5AHX3</accession>
<evidence type="ECO:0000256" key="4">
    <source>
        <dbReference type="ARBA" id="ARBA00023239"/>
    </source>
</evidence>
<dbReference type="EMBL" id="JBDXSU010000013">
    <property type="protein sequence ID" value="MFB5191748.1"/>
    <property type="molecule type" value="Genomic_DNA"/>
</dbReference>
<evidence type="ECO:0000256" key="7">
    <source>
        <dbReference type="RuleBase" id="RU003738"/>
    </source>
</evidence>
<dbReference type="SUPFAM" id="SSF50621">
    <property type="entry name" value="Alanine racemase C-terminal domain-like"/>
    <property type="match status" value="1"/>
</dbReference>
<evidence type="ECO:0000256" key="1">
    <source>
        <dbReference type="ARBA" id="ARBA00001933"/>
    </source>
</evidence>